<protein>
    <submittedName>
        <fullName evidence="1">Uncharacterized protein</fullName>
    </submittedName>
</protein>
<accession>A0A5N6KZI8</accession>
<comment type="caution">
    <text evidence="1">The sequence shown here is derived from an EMBL/GenBank/DDBJ whole genome shotgun (WGS) entry which is preliminary data.</text>
</comment>
<gene>
    <name evidence="1" type="ORF">FH972_024722</name>
</gene>
<organism evidence="1 2">
    <name type="scientific">Carpinus fangiana</name>
    <dbReference type="NCBI Taxonomy" id="176857"/>
    <lineage>
        <taxon>Eukaryota</taxon>
        <taxon>Viridiplantae</taxon>
        <taxon>Streptophyta</taxon>
        <taxon>Embryophyta</taxon>
        <taxon>Tracheophyta</taxon>
        <taxon>Spermatophyta</taxon>
        <taxon>Magnoliopsida</taxon>
        <taxon>eudicotyledons</taxon>
        <taxon>Gunneridae</taxon>
        <taxon>Pentapetalae</taxon>
        <taxon>rosids</taxon>
        <taxon>fabids</taxon>
        <taxon>Fagales</taxon>
        <taxon>Betulaceae</taxon>
        <taxon>Carpinus</taxon>
    </lineage>
</organism>
<keyword evidence="2" id="KW-1185">Reference proteome</keyword>
<dbReference type="AlphaFoldDB" id="A0A5N6KZI8"/>
<dbReference type="Proteomes" id="UP000327013">
    <property type="component" value="Unassembled WGS sequence"/>
</dbReference>
<evidence type="ECO:0000313" key="2">
    <source>
        <dbReference type="Proteomes" id="UP000327013"/>
    </source>
</evidence>
<evidence type="ECO:0000313" key="1">
    <source>
        <dbReference type="EMBL" id="KAB8364861.1"/>
    </source>
</evidence>
<dbReference type="EMBL" id="VIBQ01000018">
    <property type="protein sequence ID" value="KAB8364861.1"/>
    <property type="molecule type" value="Genomic_DNA"/>
</dbReference>
<sequence length="92" mass="9825">MNNDSYRRCDALSLLCAAACLAVSISLSANATPWAPRSGNAKLVSNLMTLLGMMSSDFRCPGKILEYLKASSGHISSNNKAIAGWFHGRCSE</sequence>
<name>A0A5N6KZI8_9ROSI</name>
<reference evidence="1 2" key="1">
    <citation type="submission" date="2019-06" db="EMBL/GenBank/DDBJ databases">
        <title>A chromosomal-level reference genome of Carpinus fangiana (Coryloideae, Betulaceae).</title>
        <authorList>
            <person name="Yang X."/>
            <person name="Wang Z."/>
            <person name="Zhang L."/>
            <person name="Hao G."/>
            <person name="Liu J."/>
            <person name="Yang Y."/>
        </authorList>
    </citation>
    <scope>NUCLEOTIDE SEQUENCE [LARGE SCALE GENOMIC DNA]</scope>
    <source>
        <strain evidence="1">Cfa_2016G</strain>
        <tissue evidence="1">Leaf</tissue>
    </source>
</reference>
<proteinExistence type="predicted"/>